<reference evidence="1 2" key="1">
    <citation type="submission" date="2019-04" db="EMBL/GenBank/DDBJ databases">
        <authorList>
            <consortium name="DOE Joint Genome Institute"/>
            <person name="Mondo S."/>
            <person name="Kjaerbolling I."/>
            <person name="Vesth T."/>
            <person name="Frisvad J.C."/>
            <person name="Nybo J.L."/>
            <person name="Theobald S."/>
            <person name="Kildgaard S."/>
            <person name="Isbrandt T."/>
            <person name="Kuo A."/>
            <person name="Sato A."/>
            <person name="Lyhne E.K."/>
            <person name="Kogle M.E."/>
            <person name="Wiebenga A."/>
            <person name="Kun R.S."/>
            <person name="Lubbers R.J."/>
            <person name="Makela M.R."/>
            <person name="Barry K."/>
            <person name="Chovatia M."/>
            <person name="Clum A."/>
            <person name="Daum C."/>
            <person name="Haridas S."/>
            <person name="He G."/>
            <person name="LaButti K."/>
            <person name="Lipzen A."/>
            <person name="Riley R."/>
            <person name="Salamov A."/>
            <person name="Simmons B.A."/>
            <person name="Magnuson J.K."/>
            <person name="Henrissat B."/>
            <person name="Mortensen U.H."/>
            <person name="Larsen T.O."/>
            <person name="Devries R.P."/>
            <person name="Grigoriev I.V."/>
            <person name="Machida M."/>
            <person name="Baker S.E."/>
            <person name="Andersen M.R."/>
            <person name="Cantor M.N."/>
            <person name="Hua S.X."/>
        </authorList>
    </citation>
    <scope>NUCLEOTIDE SEQUENCE [LARGE SCALE GENOMIC DNA]</scope>
    <source>
        <strain evidence="1 2">CBS 119388</strain>
    </source>
</reference>
<evidence type="ECO:0000313" key="1">
    <source>
        <dbReference type="EMBL" id="KAE8401898.1"/>
    </source>
</evidence>
<gene>
    <name evidence="1" type="ORF">BDV37DRAFT_253814</name>
</gene>
<accession>A0A5N7D815</accession>
<organism evidence="1 2">
    <name type="scientific">Aspergillus pseudonomiae</name>
    <dbReference type="NCBI Taxonomy" id="1506151"/>
    <lineage>
        <taxon>Eukaryota</taxon>
        <taxon>Fungi</taxon>
        <taxon>Dikarya</taxon>
        <taxon>Ascomycota</taxon>
        <taxon>Pezizomycotina</taxon>
        <taxon>Eurotiomycetes</taxon>
        <taxon>Eurotiomycetidae</taxon>
        <taxon>Eurotiales</taxon>
        <taxon>Aspergillaceae</taxon>
        <taxon>Aspergillus</taxon>
        <taxon>Aspergillus subgen. Circumdati</taxon>
    </lineage>
</organism>
<dbReference type="RefSeq" id="XP_031939217.1">
    <property type="nucleotide sequence ID" value="XM_032082581.1"/>
</dbReference>
<accession>A0A5N6IEN1</accession>
<sequence length="104" mass="11902">MTYTASTSSCCLPLMMPCTYCFTSNHRLLNPRPDYPLTKRAPIGWHLYSLIILHRKGKEGRSYGPGIWGKKAHTEQDQYKARLDATSVPRYRHGAPCILAKIRH</sequence>
<dbReference type="EMBL" id="ML736795">
    <property type="protein sequence ID" value="KAE8401898.1"/>
    <property type="molecule type" value="Genomic_DNA"/>
</dbReference>
<dbReference type="GeneID" id="43667272"/>
<name>A0A5N7D815_9EURO</name>
<dbReference type="AlphaFoldDB" id="A0A5N7D815"/>
<proteinExistence type="predicted"/>
<protein>
    <submittedName>
        <fullName evidence="1">Uncharacterized protein</fullName>
    </submittedName>
</protein>
<evidence type="ECO:0000313" key="2">
    <source>
        <dbReference type="Proteomes" id="UP000325579"/>
    </source>
</evidence>
<keyword evidence="2" id="KW-1185">Reference proteome</keyword>
<dbReference type="Proteomes" id="UP000325579">
    <property type="component" value="Unassembled WGS sequence"/>
</dbReference>